<evidence type="ECO:0000313" key="5">
    <source>
        <dbReference type="Proteomes" id="UP001634007"/>
    </source>
</evidence>
<protein>
    <submittedName>
        <fullName evidence="4">Uncharacterized protein</fullName>
    </submittedName>
</protein>
<dbReference type="PANTHER" id="PTHR31175:SF82">
    <property type="entry name" value="AUXIN-RESPONSIVE PROTEIN SAUR65"/>
    <property type="match status" value="1"/>
</dbReference>
<keyword evidence="5" id="KW-1185">Reference proteome</keyword>
<dbReference type="Pfam" id="PF02519">
    <property type="entry name" value="Auxin_inducible"/>
    <property type="match status" value="1"/>
</dbReference>
<keyword evidence="2" id="KW-0217">Developmental protein</keyword>
<reference evidence="4 5" key="1">
    <citation type="submission" date="2024-11" db="EMBL/GenBank/DDBJ databases">
        <title>Chromosome-level genome assembly of Eucalyptus globulus Labill. provides insights into its genome evolution.</title>
        <authorList>
            <person name="Li X."/>
        </authorList>
    </citation>
    <scope>NUCLEOTIDE SEQUENCE [LARGE SCALE GENOMIC DNA]</scope>
    <source>
        <strain evidence="4">CL2024</strain>
        <tissue evidence="4">Fresh tender leaves</tissue>
    </source>
</reference>
<comment type="caution">
    <text evidence="4">The sequence shown here is derived from an EMBL/GenBank/DDBJ whole genome shotgun (WGS) entry which is preliminary data.</text>
</comment>
<proteinExistence type="inferred from homology"/>
<comment type="similarity">
    <text evidence="1">Belongs to the ARG7 family.</text>
</comment>
<evidence type="ECO:0000256" key="3">
    <source>
        <dbReference type="ARBA" id="ARBA00022604"/>
    </source>
</evidence>
<evidence type="ECO:0000256" key="1">
    <source>
        <dbReference type="ARBA" id="ARBA00006974"/>
    </source>
</evidence>
<gene>
    <name evidence="4" type="ORF">ACJRO7_035045</name>
</gene>
<sequence length="147" mass="16486">MISTKKLIQMARKWQKAAGIGRKRISWRWSNGDLTLGNRIGSSVALKGHFVVYTTDMRRFVVPLLYLGNEIVRELLRISEEEFGIPSSGPIIVPIDALSMEYIISLIRRGLARDQENALVSSFTGSSCSSYLALDKQSTDQQIYVCS</sequence>
<accession>A0ABD3JFC9</accession>
<name>A0ABD3JFC9_EUCGL</name>
<keyword evidence="3" id="KW-0341">Growth regulation</keyword>
<organism evidence="4 5">
    <name type="scientific">Eucalyptus globulus</name>
    <name type="common">Tasmanian blue gum</name>
    <dbReference type="NCBI Taxonomy" id="34317"/>
    <lineage>
        <taxon>Eukaryota</taxon>
        <taxon>Viridiplantae</taxon>
        <taxon>Streptophyta</taxon>
        <taxon>Embryophyta</taxon>
        <taxon>Tracheophyta</taxon>
        <taxon>Spermatophyta</taxon>
        <taxon>Magnoliopsida</taxon>
        <taxon>eudicotyledons</taxon>
        <taxon>Gunneridae</taxon>
        <taxon>Pentapetalae</taxon>
        <taxon>rosids</taxon>
        <taxon>malvids</taxon>
        <taxon>Myrtales</taxon>
        <taxon>Myrtaceae</taxon>
        <taxon>Myrtoideae</taxon>
        <taxon>Eucalypteae</taxon>
        <taxon>Eucalyptus</taxon>
    </lineage>
</organism>
<dbReference type="Proteomes" id="UP001634007">
    <property type="component" value="Unassembled WGS sequence"/>
</dbReference>
<dbReference type="InterPro" id="IPR003676">
    <property type="entry name" value="SAUR_fam"/>
</dbReference>
<evidence type="ECO:0000256" key="2">
    <source>
        <dbReference type="ARBA" id="ARBA00022473"/>
    </source>
</evidence>
<dbReference type="AlphaFoldDB" id="A0ABD3JFC9"/>
<dbReference type="EMBL" id="JBJKBG010000009">
    <property type="protein sequence ID" value="KAL3722775.1"/>
    <property type="molecule type" value="Genomic_DNA"/>
</dbReference>
<evidence type="ECO:0000313" key="4">
    <source>
        <dbReference type="EMBL" id="KAL3722775.1"/>
    </source>
</evidence>
<dbReference type="PANTHER" id="PTHR31175">
    <property type="entry name" value="AUXIN-RESPONSIVE FAMILY PROTEIN"/>
    <property type="match status" value="1"/>
</dbReference>